<sequence>MQLTPTLESDVLRAFVCVAEERSFTRAASRIGRTQSAVSMQIRKLEDVLGHRLLHRGRGEGVELTAHGVYLLGRAKEMLAINDQVWTTFRAPEISGEVRLGTPDDYALEFLPEILRRFADAHPAVQIAVHCAESEKLAPAVADGKLDLALLSEGFEPDHAAMTLLWRGKLAWATSALHDPHLCDPLPVALAHEGCTWRRAATRALESAGRRYRVAYTSATHVGTLVPVIAGLAVTVVVPTLMPAGVRLLRPGEFGLPPLPEYGILLMKGVSENTKTVDALAAFIVDGFRAEAARVEQKAA</sequence>
<dbReference type="RefSeq" id="WP_235704831.1">
    <property type="nucleotide sequence ID" value="NZ_JAKGBZ010000026.1"/>
</dbReference>
<dbReference type="Pfam" id="PF00126">
    <property type="entry name" value="HTH_1"/>
    <property type="match status" value="1"/>
</dbReference>
<dbReference type="InterPro" id="IPR050176">
    <property type="entry name" value="LTTR"/>
</dbReference>
<keyword evidence="3" id="KW-0238">DNA-binding</keyword>
<evidence type="ECO:0000256" key="2">
    <source>
        <dbReference type="ARBA" id="ARBA00023015"/>
    </source>
</evidence>
<dbReference type="InterPro" id="IPR005119">
    <property type="entry name" value="LysR_subst-bd"/>
</dbReference>
<dbReference type="PANTHER" id="PTHR30579:SF7">
    <property type="entry name" value="HTH-TYPE TRANSCRIPTIONAL REGULATOR LRHA-RELATED"/>
    <property type="match status" value="1"/>
</dbReference>
<dbReference type="Proteomes" id="UP001521209">
    <property type="component" value="Unassembled WGS sequence"/>
</dbReference>
<dbReference type="SUPFAM" id="SSF53850">
    <property type="entry name" value="Periplasmic binding protein-like II"/>
    <property type="match status" value="1"/>
</dbReference>
<reference evidence="6 7" key="1">
    <citation type="submission" date="2022-01" db="EMBL/GenBank/DDBJ databases">
        <authorList>
            <person name="Won M."/>
            <person name="Kim S.-J."/>
            <person name="Kwon S.-W."/>
        </authorList>
    </citation>
    <scope>NUCLEOTIDE SEQUENCE [LARGE SCALE GENOMIC DNA]</scope>
    <source>
        <strain evidence="6 7">KCTC 23505</strain>
    </source>
</reference>
<dbReference type="Gene3D" id="3.40.190.10">
    <property type="entry name" value="Periplasmic binding protein-like II"/>
    <property type="match status" value="2"/>
</dbReference>
<dbReference type="SUPFAM" id="SSF46785">
    <property type="entry name" value="Winged helix' DNA-binding domain"/>
    <property type="match status" value="1"/>
</dbReference>
<dbReference type="PROSITE" id="PS50931">
    <property type="entry name" value="HTH_LYSR"/>
    <property type="match status" value="1"/>
</dbReference>
<dbReference type="InterPro" id="IPR000847">
    <property type="entry name" value="LysR_HTH_N"/>
</dbReference>
<feature type="domain" description="HTH lysR-type" evidence="5">
    <location>
        <begin position="7"/>
        <end position="65"/>
    </location>
</feature>
<dbReference type="InterPro" id="IPR036390">
    <property type="entry name" value="WH_DNA-bd_sf"/>
</dbReference>
<dbReference type="EMBL" id="JAKGBZ010000026">
    <property type="protein sequence ID" value="MCF3947579.1"/>
    <property type="molecule type" value="Genomic_DNA"/>
</dbReference>
<keyword evidence="4" id="KW-0804">Transcription</keyword>
<dbReference type="Pfam" id="PF03466">
    <property type="entry name" value="LysR_substrate"/>
    <property type="match status" value="1"/>
</dbReference>
<accession>A0ABS9E1X5</accession>
<comment type="similarity">
    <text evidence="1">Belongs to the LysR transcriptional regulatory family.</text>
</comment>
<organism evidence="6 7">
    <name type="scientific">Acidiphilium iwatense</name>
    <dbReference type="NCBI Taxonomy" id="768198"/>
    <lineage>
        <taxon>Bacteria</taxon>
        <taxon>Pseudomonadati</taxon>
        <taxon>Pseudomonadota</taxon>
        <taxon>Alphaproteobacteria</taxon>
        <taxon>Acetobacterales</taxon>
        <taxon>Acidocellaceae</taxon>
        <taxon>Acidiphilium</taxon>
    </lineage>
</organism>
<evidence type="ECO:0000256" key="4">
    <source>
        <dbReference type="ARBA" id="ARBA00023163"/>
    </source>
</evidence>
<dbReference type="PRINTS" id="PR00039">
    <property type="entry name" value="HTHLYSR"/>
</dbReference>
<proteinExistence type="inferred from homology"/>
<keyword evidence="7" id="KW-1185">Reference proteome</keyword>
<comment type="caution">
    <text evidence="6">The sequence shown here is derived from an EMBL/GenBank/DDBJ whole genome shotgun (WGS) entry which is preliminary data.</text>
</comment>
<dbReference type="InterPro" id="IPR036388">
    <property type="entry name" value="WH-like_DNA-bd_sf"/>
</dbReference>
<evidence type="ECO:0000256" key="1">
    <source>
        <dbReference type="ARBA" id="ARBA00009437"/>
    </source>
</evidence>
<dbReference type="PANTHER" id="PTHR30579">
    <property type="entry name" value="TRANSCRIPTIONAL REGULATOR"/>
    <property type="match status" value="1"/>
</dbReference>
<gene>
    <name evidence="6" type="ORF">L2A60_12920</name>
</gene>
<evidence type="ECO:0000256" key="3">
    <source>
        <dbReference type="ARBA" id="ARBA00023125"/>
    </source>
</evidence>
<evidence type="ECO:0000259" key="5">
    <source>
        <dbReference type="PROSITE" id="PS50931"/>
    </source>
</evidence>
<evidence type="ECO:0000313" key="7">
    <source>
        <dbReference type="Proteomes" id="UP001521209"/>
    </source>
</evidence>
<evidence type="ECO:0000313" key="6">
    <source>
        <dbReference type="EMBL" id="MCF3947579.1"/>
    </source>
</evidence>
<dbReference type="Gene3D" id="1.10.10.10">
    <property type="entry name" value="Winged helix-like DNA-binding domain superfamily/Winged helix DNA-binding domain"/>
    <property type="match status" value="1"/>
</dbReference>
<protein>
    <submittedName>
        <fullName evidence="6">LysR substrate-binding domain-containing protein</fullName>
    </submittedName>
</protein>
<keyword evidence="2" id="KW-0805">Transcription regulation</keyword>
<name>A0ABS9E1X5_9PROT</name>